<dbReference type="AlphaFoldDB" id="A0A2P2QMY2"/>
<name>A0A2P2QMY2_RHIMU</name>
<accession>A0A2P2QMY2</accession>
<proteinExistence type="predicted"/>
<protein>
    <submittedName>
        <fullName evidence="1">Uncharacterized protein</fullName>
    </submittedName>
</protein>
<evidence type="ECO:0000313" key="1">
    <source>
        <dbReference type="EMBL" id="MBX68318.1"/>
    </source>
</evidence>
<reference evidence="1" key="1">
    <citation type="submission" date="2018-02" db="EMBL/GenBank/DDBJ databases">
        <title>Rhizophora mucronata_Transcriptome.</title>
        <authorList>
            <person name="Meera S.P."/>
            <person name="Sreeshan A."/>
            <person name="Augustine A."/>
        </authorList>
    </citation>
    <scope>NUCLEOTIDE SEQUENCE</scope>
    <source>
        <tissue evidence="1">Leaf</tissue>
    </source>
</reference>
<dbReference type="EMBL" id="GGEC01087834">
    <property type="protein sequence ID" value="MBX68318.1"/>
    <property type="molecule type" value="Transcribed_RNA"/>
</dbReference>
<organism evidence="1">
    <name type="scientific">Rhizophora mucronata</name>
    <name type="common">Asiatic mangrove</name>
    <dbReference type="NCBI Taxonomy" id="61149"/>
    <lineage>
        <taxon>Eukaryota</taxon>
        <taxon>Viridiplantae</taxon>
        <taxon>Streptophyta</taxon>
        <taxon>Embryophyta</taxon>
        <taxon>Tracheophyta</taxon>
        <taxon>Spermatophyta</taxon>
        <taxon>Magnoliopsida</taxon>
        <taxon>eudicotyledons</taxon>
        <taxon>Gunneridae</taxon>
        <taxon>Pentapetalae</taxon>
        <taxon>rosids</taxon>
        <taxon>fabids</taxon>
        <taxon>Malpighiales</taxon>
        <taxon>Rhizophoraceae</taxon>
        <taxon>Rhizophora</taxon>
    </lineage>
</organism>
<sequence>MLVTVLPCFSKSMENLSSCAQKNRHECRLC</sequence>